<sequence>MHAMSLASCAVRRAEKPCRTVSYAYSILAAPPADTERSDLPYHSPWSANSAGIADLAMWTMYVARCSAAAAAITASARANARSILLCIAV</sequence>
<protein>
    <submittedName>
        <fullName evidence="1">Uncharacterized protein</fullName>
    </submittedName>
</protein>
<dbReference type="EMBL" id="GBRH01271579">
    <property type="protein sequence ID" value="JAD26316.1"/>
    <property type="molecule type" value="Transcribed_RNA"/>
</dbReference>
<accession>A0A0A8YJM8</accession>
<organism evidence="1">
    <name type="scientific">Arundo donax</name>
    <name type="common">Giant reed</name>
    <name type="synonym">Donax arundinaceus</name>
    <dbReference type="NCBI Taxonomy" id="35708"/>
    <lineage>
        <taxon>Eukaryota</taxon>
        <taxon>Viridiplantae</taxon>
        <taxon>Streptophyta</taxon>
        <taxon>Embryophyta</taxon>
        <taxon>Tracheophyta</taxon>
        <taxon>Spermatophyta</taxon>
        <taxon>Magnoliopsida</taxon>
        <taxon>Liliopsida</taxon>
        <taxon>Poales</taxon>
        <taxon>Poaceae</taxon>
        <taxon>PACMAD clade</taxon>
        <taxon>Arundinoideae</taxon>
        <taxon>Arundineae</taxon>
        <taxon>Arundo</taxon>
    </lineage>
</organism>
<evidence type="ECO:0000313" key="1">
    <source>
        <dbReference type="EMBL" id="JAD26316.1"/>
    </source>
</evidence>
<proteinExistence type="predicted"/>
<reference evidence="1" key="2">
    <citation type="journal article" date="2015" name="Data Brief">
        <title>Shoot transcriptome of the giant reed, Arundo donax.</title>
        <authorList>
            <person name="Barrero R.A."/>
            <person name="Guerrero F.D."/>
            <person name="Moolhuijzen P."/>
            <person name="Goolsby J.A."/>
            <person name="Tidwell J."/>
            <person name="Bellgard S.E."/>
            <person name="Bellgard M.I."/>
        </authorList>
    </citation>
    <scope>NUCLEOTIDE SEQUENCE</scope>
    <source>
        <tissue evidence="1">Shoot tissue taken approximately 20 cm above the soil surface</tissue>
    </source>
</reference>
<dbReference type="AlphaFoldDB" id="A0A0A8YJM8"/>
<name>A0A0A8YJM8_ARUDO</name>
<reference evidence="1" key="1">
    <citation type="submission" date="2014-09" db="EMBL/GenBank/DDBJ databases">
        <authorList>
            <person name="Magalhaes I.L.F."/>
            <person name="Oliveira U."/>
            <person name="Santos F.R."/>
            <person name="Vidigal T.H.D.A."/>
            <person name="Brescovit A.D."/>
            <person name="Santos A.J."/>
        </authorList>
    </citation>
    <scope>NUCLEOTIDE SEQUENCE</scope>
    <source>
        <tissue evidence="1">Shoot tissue taken approximately 20 cm above the soil surface</tissue>
    </source>
</reference>